<accession>A0A7J6WX49</accession>
<gene>
    <name evidence="1" type="ORF">FRX31_008788</name>
</gene>
<dbReference type="EMBL" id="JABWDY010009183">
    <property type="protein sequence ID" value="KAF5201623.1"/>
    <property type="molecule type" value="Genomic_DNA"/>
</dbReference>
<comment type="caution">
    <text evidence="1">The sequence shown here is derived from an EMBL/GenBank/DDBJ whole genome shotgun (WGS) entry which is preliminary data.</text>
</comment>
<protein>
    <submittedName>
        <fullName evidence="1">Uncharacterized protein</fullName>
    </submittedName>
</protein>
<keyword evidence="2" id="KW-1185">Reference proteome</keyword>
<organism evidence="1 2">
    <name type="scientific">Thalictrum thalictroides</name>
    <name type="common">Rue-anemone</name>
    <name type="synonym">Anemone thalictroides</name>
    <dbReference type="NCBI Taxonomy" id="46969"/>
    <lineage>
        <taxon>Eukaryota</taxon>
        <taxon>Viridiplantae</taxon>
        <taxon>Streptophyta</taxon>
        <taxon>Embryophyta</taxon>
        <taxon>Tracheophyta</taxon>
        <taxon>Spermatophyta</taxon>
        <taxon>Magnoliopsida</taxon>
        <taxon>Ranunculales</taxon>
        <taxon>Ranunculaceae</taxon>
        <taxon>Thalictroideae</taxon>
        <taxon>Thalictrum</taxon>
    </lineage>
</organism>
<dbReference type="Proteomes" id="UP000554482">
    <property type="component" value="Unassembled WGS sequence"/>
</dbReference>
<dbReference type="AlphaFoldDB" id="A0A7J6WX49"/>
<evidence type="ECO:0000313" key="2">
    <source>
        <dbReference type="Proteomes" id="UP000554482"/>
    </source>
</evidence>
<reference evidence="1 2" key="1">
    <citation type="submission" date="2020-06" db="EMBL/GenBank/DDBJ databases">
        <title>Transcriptomic and genomic resources for Thalictrum thalictroides and T. hernandezii: Facilitating candidate gene discovery in an emerging model plant lineage.</title>
        <authorList>
            <person name="Arias T."/>
            <person name="Riano-Pachon D.M."/>
            <person name="Di Stilio V.S."/>
        </authorList>
    </citation>
    <scope>NUCLEOTIDE SEQUENCE [LARGE SCALE GENOMIC DNA]</scope>
    <source>
        <strain evidence="2">cv. WT478/WT964</strain>
        <tissue evidence="1">Leaves</tissue>
    </source>
</reference>
<evidence type="ECO:0000313" key="1">
    <source>
        <dbReference type="EMBL" id="KAF5201623.1"/>
    </source>
</evidence>
<proteinExistence type="predicted"/>
<sequence>MLVPSSSMDHIYDPKLDVLSSPKVANGLVTHFNNMPDMEKHNNEMDMGNYVLQEQIAELQEKLLKRQAKAGDD</sequence>
<name>A0A7J6WX49_THATH</name>